<dbReference type="Proteomes" id="UP001415857">
    <property type="component" value="Unassembled WGS sequence"/>
</dbReference>
<comment type="caution">
    <text evidence="1">The sequence shown here is derived from an EMBL/GenBank/DDBJ whole genome shotgun (WGS) entry which is preliminary data.</text>
</comment>
<proteinExistence type="predicted"/>
<accession>A0AAP0N420</accession>
<evidence type="ECO:0000313" key="1">
    <source>
        <dbReference type="EMBL" id="KAK9265507.1"/>
    </source>
</evidence>
<organism evidence="1 2">
    <name type="scientific">Liquidambar formosana</name>
    <name type="common">Formosan gum</name>
    <dbReference type="NCBI Taxonomy" id="63359"/>
    <lineage>
        <taxon>Eukaryota</taxon>
        <taxon>Viridiplantae</taxon>
        <taxon>Streptophyta</taxon>
        <taxon>Embryophyta</taxon>
        <taxon>Tracheophyta</taxon>
        <taxon>Spermatophyta</taxon>
        <taxon>Magnoliopsida</taxon>
        <taxon>eudicotyledons</taxon>
        <taxon>Gunneridae</taxon>
        <taxon>Pentapetalae</taxon>
        <taxon>Saxifragales</taxon>
        <taxon>Altingiaceae</taxon>
        <taxon>Liquidambar</taxon>
    </lineage>
</organism>
<name>A0AAP0N420_LIQFO</name>
<dbReference type="AlphaFoldDB" id="A0AAP0N420"/>
<evidence type="ECO:0000313" key="2">
    <source>
        <dbReference type="Proteomes" id="UP001415857"/>
    </source>
</evidence>
<protein>
    <submittedName>
        <fullName evidence="1">Uncharacterized protein</fullName>
    </submittedName>
</protein>
<keyword evidence="2" id="KW-1185">Reference proteome</keyword>
<dbReference type="EMBL" id="JBBPBK010000375">
    <property type="protein sequence ID" value="KAK9265507.1"/>
    <property type="molecule type" value="Genomic_DNA"/>
</dbReference>
<gene>
    <name evidence="1" type="ORF">L1049_021366</name>
</gene>
<sequence>MATSIPITNVNHATVTLQFTDQMVQACMAMDRSAGLADKPSPSPFEVLAGLFWVHDESFKENGLSDAARARGEVVVKMDIY</sequence>
<reference evidence="1 2" key="1">
    <citation type="journal article" date="2024" name="Plant J.">
        <title>Genome sequences and population genomics reveal climatic adaptation and genomic divergence between two closely related sweetgum species.</title>
        <authorList>
            <person name="Xu W.Q."/>
            <person name="Ren C.Q."/>
            <person name="Zhang X.Y."/>
            <person name="Comes H.P."/>
            <person name="Liu X.H."/>
            <person name="Li Y.G."/>
            <person name="Kettle C.J."/>
            <person name="Jalonen R."/>
            <person name="Gaisberger H."/>
            <person name="Ma Y.Z."/>
            <person name="Qiu Y.X."/>
        </authorList>
    </citation>
    <scope>NUCLEOTIDE SEQUENCE [LARGE SCALE GENOMIC DNA]</scope>
    <source>
        <strain evidence="1">Hangzhou</strain>
    </source>
</reference>